<evidence type="ECO:0000313" key="2">
    <source>
        <dbReference type="EMBL" id="KJY67068.1"/>
    </source>
</evidence>
<accession>A0A097AZY1</accession>
<dbReference type="KEGG" id="vct:JV59_23755"/>
<dbReference type="STRING" id="190893.BA953_20315"/>
<organism evidence="2">
    <name type="scientific">Vibrio coralliilyticus</name>
    <dbReference type="NCBI Taxonomy" id="190893"/>
    <lineage>
        <taxon>Bacteria</taxon>
        <taxon>Pseudomonadati</taxon>
        <taxon>Pseudomonadota</taxon>
        <taxon>Gammaproteobacteria</taxon>
        <taxon>Vibrionales</taxon>
        <taxon>Vibrionaceae</taxon>
        <taxon>Vibrio</taxon>
    </lineage>
</organism>
<dbReference type="KEGG" id="vcy:IX92_24110"/>
<dbReference type="RefSeq" id="WP_006960107.1">
    <property type="nucleotide sequence ID" value="NZ_CM004383.1"/>
</dbReference>
<evidence type="ECO:0000313" key="4">
    <source>
        <dbReference type="Proteomes" id="UP000030081"/>
    </source>
</evidence>
<dbReference type="Proteomes" id="UP000030081">
    <property type="component" value="Chromosome 2"/>
</dbReference>
<proteinExistence type="predicted"/>
<dbReference type="EMBL" id="CP009618">
    <property type="protein sequence ID" value="AIW22056.1"/>
    <property type="molecule type" value="Genomic_DNA"/>
</dbReference>
<dbReference type="eggNOG" id="ENOG5031PKH">
    <property type="taxonomic scope" value="Bacteria"/>
</dbReference>
<protein>
    <submittedName>
        <fullName evidence="2">Uncharacterized protein</fullName>
    </submittedName>
</protein>
<dbReference type="EMBL" id="JXXR01000029">
    <property type="protein sequence ID" value="KJY67068.1"/>
    <property type="molecule type" value="Genomic_DNA"/>
</dbReference>
<evidence type="ECO:0000313" key="1">
    <source>
        <dbReference type="EMBL" id="AIW22056.1"/>
    </source>
</evidence>
<sequence>MEINIEKMLSQFTPTTSRNMYLNMVADSLGKASQNATHAQQQIQTIVVTNTALGSGLIYSIAAKGS</sequence>
<dbReference type="OrthoDB" id="5892232at2"/>
<reference evidence="1 4" key="1">
    <citation type="submission" date="2014-10" db="EMBL/GenBank/DDBJ databases">
        <title>The Complete Genome Sequence for the Shellfish Pathogen Vibrio coralliilyticus RE98 Isolated from a Shellfish Hatchery.</title>
        <authorList>
            <person name="Richards G.P."/>
            <person name="Bono J.L."/>
            <person name="Watson M.A."/>
            <person name="Needleman D.S."/>
        </authorList>
    </citation>
    <scope>NUCLEOTIDE SEQUENCE [LARGE SCALE GENOMIC DNA]</scope>
    <source>
        <strain evidence="1 4">RE98</strain>
    </source>
</reference>
<reference evidence="2" key="2">
    <citation type="journal article" date="2015" name="BMC Genomics">
        <title>Genome mining reveals unlocked bioactive potential of marine Gram-negative bacteria.</title>
        <authorList>
            <person name="Machado H."/>
            <person name="Sonnenschein E.C."/>
            <person name="Melchiorsen J."/>
            <person name="Gram L."/>
        </authorList>
    </citation>
    <scope>NUCLEOTIDE SEQUENCE</scope>
    <source>
        <strain evidence="2">S2052</strain>
    </source>
</reference>
<keyword evidence="4" id="KW-1185">Reference proteome</keyword>
<dbReference type="EMBL" id="VTXP01000001">
    <property type="protein sequence ID" value="NOJ21580.1"/>
    <property type="molecule type" value="Genomic_DNA"/>
</dbReference>
<name>A0A097AZY1_9VIBR</name>
<evidence type="ECO:0000313" key="5">
    <source>
        <dbReference type="Proteomes" id="UP000576645"/>
    </source>
</evidence>
<dbReference type="GeneID" id="93943895"/>
<reference evidence="3 5" key="3">
    <citation type="submission" date="2019-09" db="EMBL/GenBank/DDBJ databases">
        <title>Draft genome sequencing and comparative genomics of hatchery-associated Vibrios.</title>
        <authorList>
            <person name="Kehlet-Delgado H."/>
            <person name="Mueller R.S."/>
        </authorList>
    </citation>
    <scope>NUCLEOTIDE SEQUENCE [LARGE SCALE GENOMIC DNA]</scope>
    <source>
        <strain evidence="3 5">09-121-3</strain>
    </source>
</reference>
<dbReference type="AlphaFoldDB" id="A0A097AZY1"/>
<dbReference type="Pfam" id="PF11747">
    <property type="entry name" value="RebB"/>
    <property type="match status" value="1"/>
</dbReference>
<evidence type="ECO:0000313" key="3">
    <source>
        <dbReference type="EMBL" id="NOJ21580.1"/>
    </source>
</evidence>
<gene>
    <name evidence="3" type="ORF">F0238_02425</name>
    <name evidence="1" type="ORF">IX92_24110</name>
    <name evidence="2" type="ORF">TW71_23110</name>
</gene>
<dbReference type="InterPro" id="IPR021070">
    <property type="entry name" value="Killing_trait_RebB"/>
</dbReference>
<dbReference type="Proteomes" id="UP000576645">
    <property type="component" value="Unassembled WGS sequence"/>
</dbReference>